<evidence type="ECO:0000256" key="1">
    <source>
        <dbReference type="SAM" id="MobiDB-lite"/>
    </source>
</evidence>
<protein>
    <submittedName>
        <fullName evidence="2">Uncharacterized protein</fullName>
    </submittedName>
</protein>
<proteinExistence type="predicted"/>
<organism evidence="2 3">
    <name type="scientific">Eumeta variegata</name>
    <name type="common">Bagworm moth</name>
    <name type="synonym">Eumeta japonica</name>
    <dbReference type="NCBI Taxonomy" id="151549"/>
    <lineage>
        <taxon>Eukaryota</taxon>
        <taxon>Metazoa</taxon>
        <taxon>Ecdysozoa</taxon>
        <taxon>Arthropoda</taxon>
        <taxon>Hexapoda</taxon>
        <taxon>Insecta</taxon>
        <taxon>Pterygota</taxon>
        <taxon>Neoptera</taxon>
        <taxon>Endopterygota</taxon>
        <taxon>Lepidoptera</taxon>
        <taxon>Glossata</taxon>
        <taxon>Ditrysia</taxon>
        <taxon>Tineoidea</taxon>
        <taxon>Psychidae</taxon>
        <taxon>Oiketicinae</taxon>
        <taxon>Eumeta</taxon>
    </lineage>
</organism>
<keyword evidence="3" id="KW-1185">Reference proteome</keyword>
<name>A0A4C1YAW0_EUMVA</name>
<comment type="caution">
    <text evidence="2">The sequence shown here is derived from an EMBL/GenBank/DDBJ whole genome shotgun (WGS) entry which is preliminary data.</text>
</comment>
<evidence type="ECO:0000313" key="2">
    <source>
        <dbReference type="EMBL" id="GBP72493.1"/>
    </source>
</evidence>
<gene>
    <name evidence="2" type="ORF">EVAR_59307_1</name>
</gene>
<evidence type="ECO:0000313" key="3">
    <source>
        <dbReference type="Proteomes" id="UP000299102"/>
    </source>
</evidence>
<dbReference type="AlphaFoldDB" id="A0A4C1YAW0"/>
<sequence length="111" mass="12231">MLCQMNGRNVHVRYGAARPLSETNNPVKQMRLLSERIRLGLIEVNTAVVPVISPSEAESSTEAPASPRAASKANELSITKPLEKKAKTHSKKYPNNGQLYLDGRKSGYKKI</sequence>
<reference evidence="2 3" key="1">
    <citation type="journal article" date="2019" name="Commun. Biol.">
        <title>The bagworm genome reveals a unique fibroin gene that provides high tensile strength.</title>
        <authorList>
            <person name="Kono N."/>
            <person name="Nakamura H."/>
            <person name="Ohtoshi R."/>
            <person name="Tomita M."/>
            <person name="Numata K."/>
            <person name="Arakawa K."/>
        </authorList>
    </citation>
    <scope>NUCLEOTIDE SEQUENCE [LARGE SCALE GENOMIC DNA]</scope>
</reference>
<accession>A0A4C1YAW0</accession>
<dbReference type="EMBL" id="BGZK01001147">
    <property type="protein sequence ID" value="GBP72493.1"/>
    <property type="molecule type" value="Genomic_DNA"/>
</dbReference>
<dbReference type="Proteomes" id="UP000299102">
    <property type="component" value="Unassembled WGS sequence"/>
</dbReference>
<feature type="region of interest" description="Disordered" evidence="1">
    <location>
        <begin position="53"/>
        <end position="111"/>
    </location>
</feature>
<feature type="compositionally biased region" description="Low complexity" evidence="1">
    <location>
        <begin position="53"/>
        <end position="71"/>
    </location>
</feature>